<dbReference type="InterPro" id="IPR036188">
    <property type="entry name" value="FAD/NAD-bd_sf"/>
</dbReference>
<keyword evidence="2" id="KW-0285">Flavoprotein</keyword>
<dbReference type="PANTHER" id="PTHR43004:SF19">
    <property type="entry name" value="BINDING MONOOXYGENASE, PUTATIVE (JCVI)-RELATED"/>
    <property type="match status" value="1"/>
</dbReference>
<dbReference type="Pfam" id="PF01494">
    <property type="entry name" value="FAD_binding_3"/>
    <property type="match status" value="1"/>
</dbReference>
<keyword evidence="3" id="KW-0274">FAD</keyword>
<proteinExistence type="predicted"/>
<keyword evidence="4" id="KW-0472">Membrane</keyword>
<evidence type="ECO:0000256" key="4">
    <source>
        <dbReference type="SAM" id="Phobius"/>
    </source>
</evidence>
<reference evidence="6 7" key="1">
    <citation type="submission" date="2018-02" db="EMBL/GenBank/DDBJ databases">
        <title>Five New Genomes of Indian Photorhabdus Isolates TSA.</title>
        <authorList>
            <person name="Dubay B."/>
            <person name="Somvanshi V.S."/>
        </authorList>
    </citation>
    <scope>NUCLEOTIDE SEQUENCE [LARGE SCALE GENOMIC DNA]</scope>
    <source>
        <strain evidence="6 7">H1</strain>
    </source>
</reference>
<dbReference type="PANTHER" id="PTHR43004">
    <property type="entry name" value="TRK SYSTEM POTASSIUM UPTAKE PROTEIN"/>
    <property type="match status" value="1"/>
</dbReference>
<comment type="caution">
    <text evidence="6">The sequence shown here is derived from an EMBL/GenBank/DDBJ whole genome shotgun (WGS) entry which is preliminary data.</text>
</comment>
<evidence type="ECO:0000313" key="7">
    <source>
        <dbReference type="Proteomes" id="UP000239550"/>
    </source>
</evidence>
<comment type="cofactor">
    <cofactor evidence="1">
        <name>FAD</name>
        <dbReference type="ChEBI" id="CHEBI:57692"/>
    </cofactor>
</comment>
<dbReference type="GO" id="GO:0071949">
    <property type="term" value="F:FAD binding"/>
    <property type="evidence" value="ECO:0007669"/>
    <property type="project" value="InterPro"/>
</dbReference>
<dbReference type="NCBIfam" id="NF004780">
    <property type="entry name" value="PRK06126.1"/>
    <property type="match status" value="1"/>
</dbReference>
<protein>
    <submittedName>
        <fullName evidence="6">Monooxygenase</fullName>
    </submittedName>
</protein>
<keyword evidence="7" id="KW-1185">Reference proteome</keyword>
<keyword evidence="4" id="KW-1133">Transmembrane helix</keyword>
<keyword evidence="6" id="KW-0560">Oxidoreductase</keyword>
<dbReference type="Pfam" id="PF21274">
    <property type="entry name" value="Rng_hyd_C"/>
    <property type="match status" value="1"/>
</dbReference>
<dbReference type="GO" id="GO:0016709">
    <property type="term" value="F:oxidoreductase activity, acting on paired donors, with incorporation or reduction of molecular oxygen, NAD(P)H as one donor, and incorporation of one atom of oxygen"/>
    <property type="evidence" value="ECO:0007669"/>
    <property type="project" value="UniProtKB-ARBA"/>
</dbReference>
<dbReference type="Gene3D" id="3.40.30.120">
    <property type="match status" value="1"/>
</dbReference>
<dbReference type="Proteomes" id="UP000239550">
    <property type="component" value="Unassembled WGS sequence"/>
</dbReference>
<feature type="domain" description="FAD-binding" evidence="5">
    <location>
        <begin position="11"/>
        <end position="374"/>
    </location>
</feature>
<keyword evidence="4" id="KW-0812">Transmembrane</keyword>
<evidence type="ECO:0000256" key="2">
    <source>
        <dbReference type="ARBA" id="ARBA00022630"/>
    </source>
</evidence>
<evidence type="ECO:0000256" key="1">
    <source>
        <dbReference type="ARBA" id="ARBA00001974"/>
    </source>
</evidence>
<sequence>MLTSENISVSPVAIVGGGPVGLMLALFLDLYGVRSVIFNLEEETRWQPKGTTHSARIMEHYRRVGISQPIRSLGLPKEFPLDASYFTKFNGWELARISLPSEMQKMAMRDNAASTDQVPEPILRVNQMYAERFLLQHARSRPNITIRYGWRVKDFIQYQDKVKLYAEHVDGKYANEVWQAAYMVGCDGGQSFVRSKLGIAYEGTVEAKAGFLTGGMVSSYIRVPGIHQGLLRDKKSLMYHIISPGKHMLFICLDGEDDFLFVTQSKDGKVIDDSEVIRIAQAGIGSDVEILVLGNTIWKGGVALVANKYSEGRVYLAGDSIHLFSPTGGFGMHTGIDDASNLAWKIVASINGWAGNELMDSYESERRPIALRNTAAARSYTRQTASLYVPENLEDADSAGDLAREKIGIELSNFRCQFTSIGVELGARYDSSPHIINSDPVPDDDWLNYKPSSVPGGRLPHLWLTPIPGARVSLFDILGTGFSLLRVGSHFPDISELLAQAYQRKIPVKIVDLPGHDAWQLYQTRLLLVRPDQYIAWRGDKVPDNIGSILDKIVGR</sequence>
<dbReference type="SUPFAM" id="SSF51905">
    <property type="entry name" value="FAD/NAD(P)-binding domain"/>
    <property type="match status" value="1"/>
</dbReference>
<dbReference type="Gene3D" id="3.30.9.10">
    <property type="entry name" value="D-Amino Acid Oxidase, subunit A, domain 2"/>
    <property type="match status" value="1"/>
</dbReference>
<organism evidence="6 7">
    <name type="scientific">Photorhabdus hindustanensis</name>
    <dbReference type="NCBI Taxonomy" id="2918802"/>
    <lineage>
        <taxon>Bacteria</taxon>
        <taxon>Pseudomonadati</taxon>
        <taxon>Pseudomonadota</taxon>
        <taxon>Gammaproteobacteria</taxon>
        <taxon>Enterobacterales</taxon>
        <taxon>Morganellaceae</taxon>
        <taxon>Photorhabdus</taxon>
    </lineage>
</organism>
<evidence type="ECO:0000313" key="6">
    <source>
        <dbReference type="EMBL" id="PQQ22715.1"/>
    </source>
</evidence>
<dbReference type="PRINTS" id="PR00420">
    <property type="entry name" value="RNGMNOXGNASE"/>
</dbReference>
<gene>
    <name evidence="6" type="ORF">C6H66_22410</name>
</gene>
<name>A0A2S8PV18_9GAMM</name>
<keyword evidence="6" id="KW-0503">Monooxygenase</keyword>
<dbReference type="EMBL" id="PUWT01000079">
    <property type="protein sequence ID" value="PQQ22715.1"/>
    <property type="molecule type" value="Genomic_DNA"/>
</dbReference>
<dbReference type="InterPro" id="IPR050641">
    <property type="entry name" value="RIFMO-like"/>
</dbReference>
<evidence type="ECO:0000256" key="3">
    <source>
        <dbReference type="ARBA" id="ARBA00022827"/>
    </source>
</evidence>
<dbReference type="Gene3D" id="3.50.50.60">
    <property type="entry name" value="FAD/NAD(P)-binding domain"/>
    <property type="match status" value="1"/>
</dbReference>
<dbReference type="InterPro" id="IPR002938">
    <property type="entry name" value="FAD-bd"/>
</dbReference>
<accession>A0A2S8PV18</accession>
<evidence type="ECO:0000259" key="5">
    <source>
        <dbReference type="Pfam" id="PF01494"/>
    </source>
</evidence>
<dbReference type="AlphaFoldDB" id="A0A2S8PV18"/>
<feature type="transmembrane region" description="Helical" evidence="4">
    <location>
        <begin position="12"/>
        <end position="33"/>
    </location>
</feature>